<comment type="caution">
    <text evidence="1">The sequence shown here is derived from an EMBL/GenBank/DDBJ whole genome shotgun (WGS) entry which is preliminary data.</text>
</comment>
<reference evidence="1 2" key="1">
    <citation type="submission" date="2020-02" db="EMBL/GenBank/DDBJ databases">
        <title>Acidophilic actinobacteria isolated from forest soil.</title>
        <authorList>
            <person name="Golinska P."/>
        </authorList>
    </citation>
    <scope>NUCLEOTIDE SEQUENCE [LARGE SCALE GENOMIC DNA]</scope>
    <source>
        <strain evidence="1 2">NL8</strain>
    </source>
</reference>
<evidence type="ECO:0000313" key="2">
    <source>
        <dbReference type="Proteomes" id="UP000730482"/>
    </source>
</evidence>
<proteinExistence type="predicted"/>
<dbReference type="EMBL" id="JAAFYZ010000054">
    <property type="protein sequence ID" value="MBS2548695.1"/>
    <property type="molecule type" value="Genomic_DNA"/>
</dbReference>
<dbReference type="RefSeq" id="WP_212010270.1">
    <property type="nucleotide sequence ID" value="NZ_JAAFYZ010000054.1"/>
</dbReference>
<organism evidence="1 2">
    <name type="scientific">Catenulispora pinistramenti</name>
    <dbReference type="NCBI Taxonomy" id="2705254"/>
    <lineage>
        <taxon>Bacteria</taxon>
        <taxon>Bacillati</taxon>
        <taxon>Actinomycetota</taxon>
        <taxon>Actinomycetes</taxon>
        <taxon>Catenulisporales</taxon>
        <taxon>Catenulisporaceae</taxon>
        <taxon>Catenulispora</taxon>
    </lineage>
</organism>
<sequence length="198" mass="21175">MSTLAGAKLGLPVPDEAIQLPLGESGDLAAWAESAARARLGYEASPQDVAEFADVLLTAGTDSEQRGATLAFWYSPFPTGGEVARIEVRDYVPSERQPDVPELATVVDWFASPLAGAMEEPEVVYGETPLGPAARLKMRVLSDGNTEGAMTVLNNSVYIIRPRERECVLVLNVTWASGAFTAQLDTLADQLAQGLRIL</sequence>
<dbReference type="Proteomes" id="UP000730482">
    <property type="component" value="Unassembled WGS sequence"/>
</dbReference>
<name>A0ABS5KRS5_9ACTN</name>
<protein>
    <submittedName>
        <fullName evidence="1">Uncharacterized protein</fullName>
    </submittedName>
</protein>
<keyword evidence="2" id="KW-1185">Reference proteome</keyword>
<evidence type="ECO:0000313" key="1">
    <source>
        <dbReference type="EMBL" id="MBS2548695.1"/>
    </source>
</evidence>
<gene>
    <name evidence="1" type="ORF">KGQ19_17645</name>
</gene>
<accession>A0ABS5KRS5</accession>